<dbReference type="STRING" id="579405.Dd703_2085"/>
<dbReference type="InterPro" id="IPR012783">
    <property type="entry name" value="Znf_C4_TraR"/>
</dbReference>
<feature type="domain" description="Zinc finger DksA/TraR C4-type" evidence="5">
    <location>
        <begin position="33"/>
        <end position="61"/>
    </location>
</feature>
<organism evidence="6 7">
    <name type="scientific">Musicola paradisiaca (strain Ech703)</name>
    <name type="common">Dickeya paradisiaca</name>
    <name type="synonym">Dickeya dadantii</name>
    <dbReference type="NCBI Taxonomy" id="579405"/>
    <lineage>
        <taxon>Bacteria</taxon>
        <taxon>Pseudomonadati</taxon>
        <taxon>Pseudomonadota</taxon>
        <taxon>Gammaproteobacteria</taxon>
        <taxon>Enterobacterales</taxon>
        <taxon>Pectobacteriaceae</taxon>
        <taxon>Musicola</taxon>
    </lineage>
</organism>
<evidence type="ECO:0000313" key="7">
    <source>
        <dbReference type="Proteomes" id="UP000002734"/>
    </source>
</evidence>
<evidence type="ECO:0000313" key="6">
    <source>
        <dbReference type="EMBL" id="ACS85872.1"/>
    </source>
</evidence>
<dbReference type="EMBL" id="CP001654">
    <property type="protein sequence ID" value="ACS85872.1"/>
    <property type="molecule type" value="Genomic_DNA"/>
</dbReference>
<gene>
    <name evidence="6" type="ordered locus">Dd703_2085</name>
</gene>
<dbReference type="Gene3D" id="1.20.120.910">
    <property type="entry name" value="DksA, coiled-coil domain"/>
    <property type="match status" value="1"/>
</dbReference>
<keyword evidence="2" id="KW-0863">Zinc-finger</keyword>
<evidence type="ECO:0000256" key="3">
    <source>
        <dbReference type="ARBA" id="ARBA00022833"/>
    </source>
</evidence>
<evidence type="ECO:0000256" key="1">
    <source>
        <dbReference type="ARBA" id="ARBA00022723"/>
    </source>
</evidence>
<keyword evidence="3" id="KW-0862">Zinc</keyword>
<sequence length="68" mass="7753">MADSMDLSQEQQDILLAAQIAQARRPSTTPSAYRCEECDDLIPEARRRALPGVTCCVACQTWRENRRR</sequence>
<evidence type="ECO:0000259" key="5">
    <source>
        <dbReference type="Pfam" id="PF01258"/>
    </source>
</evidence>
<accession>C6C6X8</accession>
<evidence type="ECO:0000256" key="4">
    <source>
        <dbReference type="PROSITE-ProRule" id="PRU00510"/>
    </source>
</evidence>
<dbReference type="NCBIfam" id="TIGR02419">
    <property type="entry name" value="C4_traR_proteo"/>
    <property type="match status" value="1"/>
</dbReference>
<keyword evidence="1" id="KW-0479">Metal-binding</keyword>
<dbReference type="GO" id="GO:1900378">
    <property type="term" value="P:positive regulation of secondary metabolite biosynthetic process"/>
    <property type="evidence" value="ECO:0007669"/>
    <property type="project" value="TreeGrafter"/>
</dbReference>
<dbReference type="Proteomes" id="UP000002734">
    <property type="component" value="Chromosome"/>
</dbReference>
<dbReference type="Pfam" id="PF01258">
    <property type="entry name" value="zf-dskA_traR"/>
    <property type="match status" value="1"/>
</dbReference>
<dbReference type="HOGENOM" id="CLU_158637_1_1_6"/>
<dbReference type="PROSITE" id="PS01102">
    <property type="entry name" value="ZF_DKSA_1"/>
    <property type="match status" value="1"/>
</dbReference>
<protein>
    <submittedName>
        <fullName evidence="6">Transcriptional regulator, TraR/DksA family</fullName>
    </submittedName>
</protein>
<proteinExistence type="predicted"/>
<dbReference type="InterPro" id="IPR020458">
    <property type="entry name" value="Znf_DskA_TraR_CS"/>
</dbReference>
<name>C6C6X8_MUSP7</name>
<dbReference type="InterPro" id="IPR000962">
    <property type="entry name" value="Znf_DskA_TraR"/>
</dbReference>
<dbReference type="PANTHER" id="PTHR38777">
    <property type="entry name" value="FELS-2 PROPHAGE PROTEIN"/>
    <property type="match status" value="1"/>
</dbReference>
<dbReference type="AlphaFoldDB" id="C6C6X8"/>
<evidence type="ECO:0000256" key="2">
    <source>
        <dbReference type="ARBA" id="ARBA00022771"/>
    </source>
</evidence>
<dbReference type="GO" id="GO:0008270">
    <property type="term" value="F:zinc ion binding"/>
    <property type="evidence" value="ECO:0007669"/>
    <property type="project" value="UniProtKB-KW"/>
</dbReference>
<reference evidence="6" key="1">
    <citation type="submission" date="2009-06" db="EMBL/GenBank/DDBJ databases">
        <title>Complete sequence of Dickeya dadantii Ech703.</title>
        <authorList>
            <consortium name="US DOE Joint Genome Institute"/>
            <person name="Lucas S."/>
            <person name="Copeland A."/>
            <person name="Lapidus A."/>
            <person name="Glavina del Rio T."/>
            <person name="Dalin E."/>
            <person name="Tice H."/>
            <person name="Bruce D."/>
            <person name="Goodwin L."/>
            <person name="Pitluck S."/>
            <person name="Chertkov O."/>
            <person name="Brettin T."/>
            <person name="Detter J.C."/>
            <person name="Han C."/>
            <person name="Larimer F."/>
            <person name="Land M."/>
            <person name="Hauser L."/>
            <person name="Kyrpides N."/>
            <person name="Mikhailova N."/>
            <person name="Balakrishnan V."/>
            <person name="Glasner J."/>
            <person name="Perna N.T."/>
        </authorList>
    </citation>
    <scope>NUCLEOTIDE SEQUENCE [LARGE SCALE GENOMIC DNA]</scope>
    <source>
        <strain evidence="6">Ech703</strain>
    </source>
</reference>
<feature type="zinc finger region" description="dksA C4-type" evidence="4">
    <location>
        <begin position="35"/>
        <end position="59"/>
    </location>
</feature>
<dbReference type="PROSITE" id="PS51128">
    <property type="entry name" value="ZF_DKSA_2"/>
    <property type="match status" value="1"/>
</dbReference>
<dbReference type="SUPFAM" id="SSF57716">
    <property type="entry name" value="Glucocorticoid receptor-like (DNA-binding domain)"/>
    <property type="match status" value="1"/>
</dbReference>
<dbReference type="KEGG" id="dda:Dd703_2085"/>
<dbReference type="eggNOG" id="COG1734">
    <property type="taxonomic scope" value="Bacteria"/>
</dbReference>
<keyword evidence="7" id="KW-1185">Reference proteome</keyword>
<dbReference type="PANTHER" id="PTHR38777:SF1">
    <property type="entry name" value="DNAK SUPPRESSOR PROTEIN"/>
    <property type="match status" value="1"/>
</dbReference>